<evidence type="ECO:0000313" key="7">
    <source>
        <dbReference type="Proteomes" id="UP001530377"/>
    </source>
</evidence>
<gene>
    <name evidence="6" type="ORF">ACHAXA_006736</name>
</gene>
<dbReference type="Gene3D" id="3.10.20.90">
    <property type="entry name" value="Phosphatidylinositol 3-kinase Catalytic Subunit, Chain A, domain 1"/>
    <property type="match status" value="1"/>
</dbReference>
<sequence>MSQPSCATKNDRDESIASAEDGKIYQALNDGKDAPEEPTQGKAKLEKIKVHLVSVGSAPILKKTKFLMNADDRFAVAIAFLRKMLRLSSGSSSVAANSLFLYVNAAFVPSPEERIGDLFDCFGTRGELVVHYSLQEAWG</sequence>
<feature type="region of interest" description="Disordered" evidence="5">
    <location>
        <begin position="1"/>
        <end position="42"/>
    </location>
</feature>
<keyword evidence="2 4" id="KW-0833">Ubl conjugation pathway</keyword>
<evidence type="ECO:0000256" key="2">
    <source>
        <dbReference type="ARBA" id="ARBA00022786"/>
    </source>
</evidence>
<organism evidence="6 7">
    <name type="scientific">Cyclostephanos tholiformis</name>
    <dbReference type="NCBI Taxonomy" id="382380"/>
    <lineage>
        <taxon>Eukaryota</taxon>
        <taxon>Sar</taxon>
        <taxon>Stramenopiles</taxon>
        <taxon>Ochrophyta</taxon>
        <taxon>Bacillariophyta</taxon>
        <taxon>Coscinodiscophyceae</taxon>
        <taxon>Thalassiosirophycidae</taxon>
        <taxon>Stephanodiscales</taxon>
        <taxon>Stephanodiscaceae</taxon>
        <taxon>Cyclostephanos</taxon>
    </lineage>
</organism>
<protein>
    <recommendedName>
        <fullName evidence="4">Ubiquitin-like protein ATG12</fullName>
    </recommendedName>
</protein>
<keyword evidence="1 4" id="KW-1017">Isopeptide bond</keyword>
<evidence type="ECO:0000256" key="1">
    <source>
        <dbReference type="ARBA" id="ARBA00022499"/>
    </source>
</evidence>
<dbReference type="Proteomes" id="UP001530377">
    <property type="component" value="Unassembled WGS sequence"/>
</dbReference>
<proteinExistence type="inferred from homology"/>
<dbReference type="PANTHER" id="PTHR13385:SF0">
    <property type="entry name" value="UBIQUITIN-LIKE PROTEIN ATG12"/>
    <property type="match status" value="1"/>
</dbReference>
<reference evidence="6 7" key="1">
    <citation type="submission" date="2024-10" db="EMBL/GenBank/DDBJ databases">
        <title>Updated reference genomes for cyclostephanoid diatoms.</title>
        <authorList>
            <person name="Roberts W.R."/>
            <person name="Alverson A.J."/>
        </authorList>
    </citation>
    <scope>NUCLEOTIDE SEQUENCE [LARGE SCALE GENOMIC DNA]</scope>
    <source>
        <strain evidence="6 7">AJA228-03</strain>
    </source>
</reference>
<dbReference type="SUPFAM" id="SSF54236">
    <property type="entry name" value="Ubiquitin-like"/>
    <property type="match status" value="1"/>
</dbReference>
<dbReference type="EMBL" id="JALLPB020000007">
    <property type="protein sequence ID" value="KAL3827181.1"/>
    <property type="molecule type" value="Genomic_DNA"/>
</dbReference>
<dbReference type="PANTHER" id="PTHR13385">
    <property type="entry name" value="AUTOPHAGY PROTEIN 12"/>
    <property type="match status" value="1"/>
</dbReference>
<evidence type="ECO:0000313" key="6">
    <source>
        <dbReference type="EMBL" id="KAL3827181.1"/>
    </source>
</evidence>
<dbReference type="CDD" id="cd01612">
    <property type="entry name" value="Ubl_ATG12"/>
    <property type="match status" value="1"/>
</dbReference>
<evidence type="ECO:0000256" key="3">
    <source>
        <dbReference type="ARBA" id="ARBA00023006"/>
    </source>
</evidence>
<comment type="caution">
    <text evidence="6">The sequence shown here is derived from an EMBL/GenBank/DDBJ whole genome shotgun (WGS) entry which is preliminary data.</text>
</comment>
<dbReference type="GO" id="GO:0006914">
    <property type="term" value="P:autophagy"/>
    <property type="evidence" value="ECO:0007669"/>
    <property type="project" value="UniProtKB-KW"/>
</dbReference>
<evidence type="ECO:0000256" key="4">
    <source>
        <dbReference type="RuleBase" id="RU361201"/>
    </source>
</evidence>
<dbReference type="AlphaFoldDB" id="A0ABD3SRE2"/>
<dbReference type="InterPro" id="IPR007242">
    <property type="entry name" value="Atg12"/>
</dbReference>
<keyword evidence="3 4" id="KW-0072">Autophagy</keyword>
<accession>A0ABD3SRE2</accession>
<dbReference type="InterPro" id="IPR029071">
    <property type="entry name" value="Ubiquitin-like_domsf"/>
</dbReference>
<comment type="subunit">
    <text evidence="4">Forms a conjugate with ATG5.</text>
</comment>
<comment type="similarity">
    <text evidence="4">Belongs to the ATG12 family.</text>
</comment>
<name>A0ABD3SRE2_9STRA</name>
<feature type="compositionally biased region" description="Basic and acidic residues" evidence="5">
    <location>
        <begin position="9"/>
        <end position="23"/>
    </location>
</feature>
<evidence type="ECO:0000256" key="5">
    <source>
        <dbReference type="SAM" id="MobiDB-lite"/>
    </source>
</evidence>
<keyword evidence="7" id="KW-1185">Reference proteome</keyword>
<dbReference type="Pfam" id="PF04110">
    <property type="entry name" value="APG12"/>
    <property type="match status" value="1"/>
</dbReference>